<dbReference type="Proteomes" id="UP000831787">
    <property type="component" value="Chromosome"/>
</dbReference>
<name>A0ABY4EIQ5_9BACI</name>
<dbReference type="PROSITE" id="PS51352">
    <property type="entry name" value="THIOREDOXIN_2"/>
    <property type="match status" value="1"/>
</dbReference>
<feature type="domain" description="Thioredoxin" evidence="1">
    <location>
        <begin position="1"/>
        <end position="105"/>
    </location>
</feature>
<dbReference type="EMBL" id="CP095073">
    <property type="protein sequence ID" value="UOQ44378.1"/>
    <property type="molecule type" value="Genomic_DNA"/>
</dbReference>
<evidence type="ECO:0000313" key="2">
    <source>
        <dbReference type="EMBL" id="UOQ44378.1"/>
    </source>
</evidence>
<dbReference type="PANTHER" id="PTHR45663">
    <property type="entry name" value="GEO12009P1"/>
    <property type="match status" value="1"/>
</dbReference>
<dbReference type="PANTHER" id="PTHR45663:SF6">
    <property type="entry name" value="THIOREDOXIN-LIKE PROTEIN YDBP"/>
    <property type="match status" value="1"/>
</dbReference>
<dbReference type="InterPro" id="IPR013766">
    <property type="entry name" value="Thioredoxin_domain"/>
</dbReference>
<sequence>MEPIHTMEAFNQIISSEQPVIVKFQADWCPDCRRMDMFIGDILTEYKEYQWYEVNRDELPEAAEQYEVMGIPSLLVFKQGDKLAHLHSAYAKTPEEVEEFLQKHL</sequence>
<organism evidence="2 3">
    <name type="scientific">Halobacillus salinarum</name>
    <dbReference type="NCBI Taxonomy" id="2932257"/>
    <lineage>
        <taxon>Bacteria</taxon>
        <taxon>Bacillati</taxon>
        <taxon>Bacillota</taxon>
        <taxon>Bacilli</taxon>
        <taxon>Bacillales</taxon>
        <taxon>Bacillaceae</taxon>
        <taxon>Halobacillus</taxon>
    </lineage>
</organism>
<accession>A0ABY4EIQ5</accession>
<evidence type="ECO:0000313" key="3">
    <source>
        <dbReference type="Proteomes" id="UP000831787"/>
    </source>
</evidence>
<dbReference type="SUPFAM" id="SSF52833">
    <property type="entry name" value="Thioredoxin-like"/>
    <property type="match status" value="1"/>
</dbReference>
<protein>
    <submittedName>
        <fullName evidence="2">Thioredoxin family protein</fullName>
    </submittedName>
</protein>
<dbReference type="Pfam" id="PF00085">
    <property type="entry name" value="Thioredoxin"/>
    <property type="match status" value="1"/>
</dbReference>
<dbReference type="RefSeq" id="WP_244710288.1">
    <property type="nucleotide sequence ID" value="NZ_CP095073.1"/>
</dbReference>
<dbReference type="CDD" id="cd02947">
    <property type="entry name" value="TRX_family"/>
    <property type="match status" value="1"/>
</dbReference>
<reference evidence="2 3" key="1">
    <citation type="submission" date="2022-04" db="EMBL/GenBank/DDBJ databases">
        <title>Halobacillus sp. isolated from saltern.</title>
        <authorList>
            <person name="Won M."/>
            <person name="Lee C.-M."/>
            <person name="Woen H.-Y."/>
            <person name="Kwon S.-W."/>
        </authorList>
    </citation>
    <scope>NUCLEOTIDE SEQUENCE [LARGE SCALE GENOMIC DNA]</scope>
    <source>
        <strain evidence="2 3">SSBR10-3</strain>
    </source>
</reference>
<proteinExistence type="predicted"/>
<keyword evidence="3" id="KW-1185">Reference proteome</keyword>
<dbReference type="Gene3D" id="3.40.30.10">
    <property type="entry name" value="Glutaredoxin"/>
    <property type="match status" value="1"/>
</dbReference>
<gene>
    <name evidence="2" type="ORF">MUN89_21565</name>
</gene>
<dbReference type="InterPro" id="IPR036249">
    <property type="entry name" value="Thioredoxin-like_sf"/>
</dbReference>
<evidence type="ECO:0000259" key="1">
    <source>
        <dbReference type="PROSITE" id="PS51352"/>
    </source>
</evidence>